<feature type="region of interest" description="Disordered" evidence="1">
    <location>
        <begin position="324"/>
        <end position="343"/>
    </location>
</feature>
<feature type="transmembrane region" description="Helical" evidence="2">
    <location>
        <begin position="685"/>
        <end position="707"/>
    </location>
</feature>
<dbReference type="RefSeq" id="WP_176145321.1">
    <property type="nucleotide sequence ID" value="NZ_CP054926.1"/>
</dbReference>
<dbReference type="Proteomes" id="UP000509345">
    <property type="component" value="Plasmid unnamed2"/>
</dbReference>
<dbReference type="GeneID" id="87636871"/>
<feature type="region of interest" description="Disordered" evidence="1">
    <location>
        <begin position="550"/>
        <end position="604"/>
    </location>
</feature>
<feature type="compositionally biased region" description="Pro residues" evidence="1">
    <location>
        <begin position="556"/>
        <end position="566"/>
    </location>
</feature>
<reference evidence="4 5" key="1">
    <citation type="submission" date="2020-06" db="EMBL/GenBank/DDBJ databases">
        <title>Genome mining for natural products.</title>
        <authorList>
            <person name="Zhang B."/>
            <person name="Shi J."/>
            <person name="Ge H."/>
        </authorList>
    </citation>
    <scope>NUCLEOTIDE SEQUENCE [LARGE SCALE GENOMIC DNA]</scope>
    <source>
        <strain evidence="4 5">NA06532</strain>
        <plasmid evidence="4 5">unnamed2</plasmid>
    </source>
</reference>
<geneLocation type="plasmid" evidence="4 5">
    <name>unnamed2</name>
</geneLocation>
<accession>A0A7H8N1B4</accession>
<dbReference type="EMBL" id="CP054928">
    <property type="protein sequence ID" value="QKW48151.1"/>
    <property type="molecule type" value="Genomic_DNA"/>
</dbReference>
<feature type="transmembrane region" description="Helical" evidence="2">
    <location>
        <begin position="646"/>
        <end position="665"/>
    </location>
</feature>
<sequence length="729" mass="79185">MAQSRRPGKPPGPLTGDTPEARELAQWVFKVTKDLTLRELEERFQYGRTQWGQFRRGDKVLPSWLVDDLVKALVTSPQDQRLHLGLGRELQKAAAAAAVAREAQSGVMPTGTEGELQIRLDEARKTTIEAQKTLLGATQIIYMLLGLVTSLQTRCQVLEQKLDSGAGGVGGGEQGGVLAVVERELVQTKEKADLVGQKLGRARRTRHEAEDLHVTAEVTAVRHELALERMRADAAPVPDEQDAGADEADTTAPDASAVMEGLTPLWEYDAALEAVDQQMDAHEAELDGLRAQMGIDQPEQDDSVLTGVVVREQPADNDVVPADVVPTSGSPAVTDADSTPDLTTEADERLAPWWRTKEAFAPRPDGPWDISELPSAQRRPQICLGPLYVPRILGIRLYAGLEDTKPVGLIAEIEDHRFEIRLFPGSSTWGSWSGTYARAARIELEKYQVPIDTWYSTDHPLPLTGHALATRHGVITRTPDSEKYQVIVMGCDGPGWVFQLTWHRPEQSTNDKRVTALLGTMLRRTVIDPERREKSGSFLLDLATQQKSRFSSSITVPPPSPSPPPGTSSSVSALSADNADTPPTSENRTSTHNVTTPRTSPQPEVRTPAWVLLKDIALHLAVVIWSTTLAAALTHRRWEGIGAPRLLATGALALIVLLVSLQLYTSALTAGHSDRNSKNVARIPSMTHIFIIVAGLLAAVVGAVTGLTNPELVPLLDSWGQALSKALPA</sequence>
<protein>
    <submittedName>
        <fullName evidence="4">DUF3710 domain-containing protein</fullName>
    </submittedName>
</protein>
<keyword evidence="2" id="KW-0472">Membrane</keyword>
<evidence type="ECO:0000313" key="5">
    <source>
        <dbReference type="Proteomes" id="UP000509345"/>
    </source>
</evidence>
<dbReference type="AlphaFoldDB" id="A0A7H8N1B4"/>
<evidence type="ECO:0000256" key="1">
    <source>
        <dbReference type="SAM" id="MobiDB-lite"/>
    </source>
</evidence>
<dbReference type="Proteomes" id="UP000509345">
    <property type="component" value="Chromosome"/>
</dbReference>
<gene>
    <name evidence="3" type="ORF">HUT09_34140</name>
    <name evidence="4" type="ORF">HUT09_37090</name>
</gene>
<name>A0A7H8N1B4_STRMI</name>
<feature type="compositionally biased region" description="Polar residues" evidence="1">
    <location>
        <begin position="327"/>
        <end position="342"/>
    </location>
</feature>
<organism evidence="4 5">
    <name type="scientific">Streptomyces microflavus</name>
    <name type="common">Streptomyces lipmanii</name>
    <dbReference type="NCBI Taxonomy" id="1919"/>
    <lineage>
        <taxon>Bacteria</taxon>
        <taxon>Bacillati</taxon>
        <taxon>Actinomycetota</taxon>
        <taxon>Actinomycetes</taxon>
        <taxon>Kitasatosporales</taxon>
        <taxon>Streptomycetaceae</taxon>
        <taxon>Streptomyces</taxon>
    </lineage>
</organism>
<feature type="region of interest" description="Disordered" evidence="1">
    <location>
        <begin position="232"/>
        <end position="252"/>
    </location>
</feature>
<evidence type="ECO:0000313" key="4">
    <source>
        <dbReference type="EMBL" id="QKW48151.1"/>
    </source>
</evidence>
<feature type="region of interest" description="Disordered" evidence="1">
    <location>
        <begin position="1"/>
        <end position="20"/>
    </location>
</feature>
<evidence type="ECO:0000256" key="2">
    <source>
        <dbReference type="SAM" id="Phobius"/>
    </source>
</evidence>
<keyword evidence="4" id="KW-0614">Plasmid</keyword>
<feature type="compositionally biased region" description="Polar residues" evidence="1">
    <location>
        <begin position="581"/>
        <end position="602"/>
    </location>
</feature>
<evidence type="ECO:0000313" key="3">
    <source>
        <dbReference type="EMBL" id="QKW47174.1"/>
    </source>
</evidence>
<keyword evidence="2" id="KW-0812">Transmembrane</keyword>
<dbReference type="EMBL" id="CP054926">
    <property type="protein sequence ID" value="QKW47174.1"/>
    <property type="molecule type" value="Genomic_DNA"/>
</dbReference>
<feature type="compositionally biased region" description="Acidic residues" evidence="1">
    <location>
        <begin position="239"/>
        <end position="249"/>
    </location>
</feature>
<proteinExistence type="predicted"/>
<keyword evidence="2" id="KW-1133">Transmembrane helix</keyword>